<feature type="non-terminal residue" evidence="2">
    <location>
        <position position="1"/>
    </location>
</feature>
<feature type="non-terminal residue" evidence="2">
    <location>
        <position position="180"/>
    </location>
</feature>
<organism evidence="2 3">
    <name type="scientific">Meganyctiphanes norvegica</name>
    <name type="common">Northern krill</name>
    <name type="synonym">Thysanopoda norvegica</name>
    <dbReference type="NCBI Taxonomy" id="48144"/>
    <lineage>
        <taxon>Eukaryota</taxon>
        <taxon>Metazoa</taxon>
        <taxon>Ecdysozoa</taxon>
        <taxon>Arthropoda</taxon>
        <taxon>Crustacea</taxon>
        <taxon>Multicrustacea</taxon>
        <taxon>Malacostraca</taxon>
        <taxon>Eumalacostraca</taxon>
        <taxon>Eucarida</taxon>
        <taxon>Euphausiacea</taxon>
        <taxon>Euphausiidae</taxon>
        <taxon>Meganyctiphanes</taxon>
    </lineage>
</organism>
<dbReference type="Proteomes" id="UP001497623">
    <property type="component" value="Unassembled WGS sequence"/>
</dbReference>
<sequence length="180" mass="20050">IAIYDQDLESLNKLKDELDGSFGHLVNDNAQFEVQLTRFYESRATAGPARRNSESSSSSGDEDEEVDGDDADSGVGLDEAVMNQGDDSTGQRPHGCDANVFNLVTQLRELRWRVVEAEERGRKERQGEERRHAGVLRRLVRANNLAQAAKTQLMHLHSEREGCLGSIPCVVWLRRSQATG</sequence>
<gene>
    <name evidence="2" type="ORF">MNOR_LOCUS5189</name>
</gene>
<evidence type="ECO:0000313" key="3">
    <source>
        <dbReference type="Proteomes" id="UP001497623"/>
    </source>
</evidence>
<evidence type="ECO:0000256" key="1">
    <source>
        <dbReference type="SAM" id="MobiDB-lite"/>
    </source>
</evidence>
<dbReference type="EMBL" id="CAXKWB010001970">
    <property type="protein sequence ID" value="CAL4065942.1"/>
    <property type="molecule type" value="Genomic_DNA"/>
</dbReference>
<feature type="region of interest" description="Disordered" evidence="1">
    <location>
        <begin position="44"/>
        <end position="95"/>
    </location>
</feature>
<evidence type="ECO:0000313" key="2">
    <source>
        <dbReference type="EMBL" id="CAL4065942.1"/>
    </source>
</evidence>
<name>A0AAV2PXE0_MEGNR</name>
<reference evidence="2 3" key="1">
    <citation type="submission" date="2024-05" db="EMBL/GenBank/DDBJ databases">
        <authorList>
            <person name="Wallberg A."/>
        </authorList>
    </citation>
    <scope>NUCLEOTIDE SEQUENCE [LARGE SCALE GENOMIC DNA]</scope>
</reference>
<keyword evidence="3" id="KW-1185">Reference proteome</keyword>
<dbReference type="AlphaFoldDB" id="A0AAV2PXE0"/>
<accession>A0AAV2PXE0</accession>
<feature type="compositionally biased region" description="Acidic residues" evidence="1">
    <location>
        <begin position="60"/>
        <end position="72"/>
    </location>
</feature>
<proteinExistence type="predicted"/>
<protein>
    <submittedName>
        <fullName evidence="2">Uncharacterized protein</fullName>
    </submittedName>
</protein>
<comment type="caution">
    <text evidence="2">The sequence shown here is derived from an EMBL/GenBank/DDBJ whole genome shotgun (WGS) entry which is preliminary data.</text>
</comment>